<accession>A0ACB8X8U2</accession>
<evidence type="ECO:0000313" key="2">
    <source>
        <dbReference type="Proteomes" id="UP000831701"/>
    </source>
</evidence>
<name>A0ACB8X8U2_9TELE</name>
<proteinExistence type="predicted"/>
<dbReference type="Proteomes" id="UP000831701">
    <property type="component" value="Chromosome 2"/>
</dbReference>
<keyword evidence="2" id="KW-1185">Reference proteome</keyword>
<dbReference type="EMBL" id="CM041532">
    <property type="protein sequence ID" value="KAI3376381.1"/>
    <property type="molecule type" value="Genomic_DNA"/>
</dbReference>
<gene>
    <name evidence="1" type="ORF">L3Q82_016864</name>
</gene>
<organism evidence="1 2">
    <name type="scientific">Scortum barcoo</name>
    <name type="common">barcoo grunter</name>
    <dbReference type="NCBI Taxonomy" id="214431"/>
    <lineage>
        <taxon>Eukaryota</taxon>
        <taxon>Metazoa</taxon>
        <taxon>Chordata</taxon>
        <taxon>Craniata</taxon>
        <taxon>Vertebrata</taxon>
        <taxon>Euteleostomi</taxon>
        <taxon>Actinopterygii</taxon>
        <taxon>Neopterygii</taxon>
        <taxon>Teleostei</taxon>
        <taxon>Neoteleostei</taxon>
        <taxon>Acanthomorphata</taxon>
        <taxon>Eupercaria</taxon>
        <taxon>Centrarchiformes</taxon>
        <taxon>Terapontoidei</taxon>
        <taxon>Terapontidae</taxon>
        <taxon>Scortum</taxon>
    </lineage>
</organism>
<sequence length="178" mass="19704">AKSMAKQKLKRLYFTDSFSGLLDMTRTTLQGAPDFLALCWFPVPPERRANLESTSSNCVSSRRCRISYILICGESGRPILTLRAAGNDGSKLKTHNPWNQIQWLIVFSSKARARGDVIFLLLVGQTGQISAVSDTNNEPTSLTLGLSALAVVLLWTFLPHIAVCAVIYLGWKAQQHMH</sequence>
<comment type="caution">
    <text evidence="1">The sequence shown here is derived from an EMBL/GenBank/DDBJ whole genome shotgun (WGS) entry which is preliminary data.</text>
</comment>
<feature type="non-terminal residue" evidence="1">
    <location>
        <position position="1"/>
    </location>
</feature>
<reference evidence="1" key="1">
    <citation type="submission" date="2022-04" db="EMBL/GenBank/DDBJ databases">
        <title>Jade perch genome.</title>
        <authorList>
            <person name="Chao B."/>
        </authorList>
    </citation>
    <scope>NUCLEOTIDE SEQUENCE</scope>
    <source>
        <strain evidence="1">CB-2022</strain>
    </source>
</reference>
<evidence type="ECO:0000313" key="1">
    <source>
        <dbReference type="EMBL" id="KAI3376381.1"/>
    </source>
</evidence>
<protein>
    <submittedName>
        <fullName evidence="1">Uncharacterized protein</fullName>
    </submittedName>
</protein>